<dbReference type="AlphaFoldDB" id="A0A8H4JV61"/>
<comment type="caution">
    <text evidence="2">The sequence shown here is derived from an EMBL/GenBank/DDBJ whole genome shotgun (WGS) entry which is preliminary data.</text>
</comment>
<name>A0A8H4JV61_9HYPO</name>
<dbReference type="PANTHER" id="PTHR47843">
    <property type="entry name" value="BTB DOMAIN-CONTAINING PROTEIN-RELATED"/>
    <property type="match status" value="1"/>
</dbReference>
<dbReference type="SUPFAM" id="SSF54695">
    <property type="entry name" value="POZ domain"/>
    <property type="match status" value="1"/>
</dbReference>
<accession>A0A8H4JV61</accession>
<organism evidence="2 3">
    <name type="scientific">Fusarium austroafricanum</name>
    <dbReference type="NCBI Taxonomy" id="2364996"/>
    <lineage>
        <taxon>Eukaryota</taxon>
        <taxon>Fungi</taxon>
        <taxon>Dikarya</taxon>
        <taxon>Ascomycota</taxon>
        <taxon>Pezizomycotina</taxon>
        <taxon>Sordariomycetes</taxon>
        <taxon>Hypocreomycetidae</taxon>
        <taxon>Hypocreales</taxon>
        <taxon>Nectriaceae</taxon>
        <taxon>Fusarium</taxon>
        <taxon>Fusarium concolor species complex</taxon>
    </lineage>
</organism>
<evidence type="ECO:0000313" key="3">
    <source>
        <dbReference type="Proteomes" id="UP000605986"/>
    </source>
</evidence>
<dbReference type="Gene3D" id="3.30.710.10">
    <property type="entry name" value="Potassium Channel Kv1.1, Chain A"/>
    <property type="match status" value="1"/>
</dbReference>
<feature type="region of interest" description="Disordered" evidence="1">
    <location>
        <begin position="96"/>
        <end position="122"/>
    </location>
</feature>
<feature type="compositionally biased region" description="Basic and acidic residues" evidence="1">
    <location>
        <begin position="97"/>
        <end position="122"/>
    </location>
</feature>
<dbReference type="CDD" id="cd18186">
    <property type="entry name" value="BTB_POZ_ZBTB_KLHL-like"/>
    <property type="match status" value="1"/>
</dbReference>
<reference evidence="2" key="1">
    <citation type="submission" date="2020-01" db="EMBL/GenBank/DDBJ databases">
        <title>Identification and distribution of gene clusters putatively required for synthesis of sphingolipid metabolism inhibitors in phylogenetically diverse species of the filamentous fungus Fusarium.</title>
        <authorList>
            <person name="Kim H.-S."/>
            <person name="Busman M."/>
            <person name="Brown D.W."/>
            <person name="Divon H."/>
            <person name="Uhlig S."/>
            <person name="Proctor R.H."/>
        </authorList>
    </citation>
    <scope>NUCLEOTIDE SEQUENCE</scope>
    <source>
        <strain evidence="2">NRRL 53441</strain>
    </source>
</reference>
<dbReference type="EMBL" id="JAADJG010000752">
    <property type="protein sequence ID" value="KAF4437653.1"/>
    <property type="molecule type" value="Genomic_DNA"/>
</dbReference>
<protein>
    <submittedName>
        <fullName evidence="2">Polyketide synthase</fullName>
    </submittedName>
</protein>
<dbReference type="OrthoDB" id="6359816at2759"/>
<evidence type="ECO:0000256" key="1">
    <source>
        <dbReference type="SAM" id="MobiDB-lite"/>
    </source>
</evidence>
<dbReference type="PANTHER" id="PTHR47843:SF5">
    <property type="entry name" value="BTB_POZ DOMAIN PROTEIN"/>
    <property type="match status" value="1"/>
</dbReference>
<dbReference type="Proteomes" id="UP000605986">
    <property type="component" value="Unassembled WGS sequence"/>
</dbReference>
<keyword evidence="3" id="KW-1185">Reference proteome</keyword>
<evidence type="ECO:0000313" key="2">
    <source>
        <dbReference type="EMBL" id="KAF4437653.1"/>
    </source>
</evidence>
<gene>
    <name evidence="2" type="ORF">F53441_12988</name>
</gene>
<proteinExistence type="predicted"/>
<sequence length="242" mass="27984">MVYSHDWLKGLLDSGTYSDLTLTTKNKVYAAHRAIACSQSSVIKAKCDFQDRSQAHSCDTCGAAPKYSFEFLDDDPETVDCLIQHLYLHNYQSIPHKPREESNSDITREMEETPEGDTRVDDSHPTFHVRVYAIAEKYDVMGLKDCAIREFEEVMKKRPSSEQFINSAEEAYTSTIPEDKHMRNAIVRNFHAHPEWLDEKCVQDVIQKIPQLLYDLLMCWHGNYTQEVKHDPIDLSEFLDGF</sequence>
<dbReference type="InterPro" id="IPR011333">
    <property type="entry name" value="SKP1/BTB/POZ_sf"/>
</dbReference>